<dbReference type="Gene3D" id="1.10.287.1060">
    <property type="entry name" value="ESAT-6-like"/>
    <property type="match status" value="1"/>
</dbReference>
<dbReference type="InterPro" id="IPR036689">
    <property type="entry name" value="ESAT-6-like_sf"/>
</dbReference>
<dbReference type="GO" id="GO:0009306">
    <property type="term" value="P:protein secretion"/>
    <property type="evidence" value="ECO:0007669"/>
    <property type="project" value="InterPro"/>
</dbReference>
<proteinExistence type="predicted"/>
<dbReference type="InterPro" id="IPR022536">
    <property type="entry name" value="EspC"/>
</dbReference>
<dbReference type="Pfam" id="PF10824">
    <property type="entry name" value="T7SS_ESX_EspC"/>
    <property type="match status" value="1"/>
</dbReference>
<dbReference type="EMBL" id="JAAXPJ010000011">
    <property type="protein sequence ID" value="NKZ14290.1"/>
    <property type="molecule type" value="Genomic_DNA"/>
</dbReference>
<evidence type="ECO:0000313" key="2">
    <source>
        <dbReference type="EMBL" id="NKZ14290.1"/>
    </source>
</evidence>
<dbReference type="Proteomes" id="UP000518188">
    <property type="component" value="Unassembled WGS sequence"/>
</dbReference>
<comment type="caution">
    <text evidence="2">The sequence shown here is derived from an EMBL/GenBank/DDBJ whole genome shotgun (WGS) entry which is preliminary data.</text>
</comment>
<sequence>MPSSNEPLKVTPAELQSAADKLDGHGSDFVTAHQAAHERAGQVRLGSGLASGALPGMLTAWETDVTRFGKQFAGHAEDYRVAATGYADTDADGAAGIDDAGSAL</sequence>
<dbReference type="AlphaFoldDB" id="A0A7X6RZ07"/>
<protein>
    <submittedName>
        <fullName evidence="2">ESX-1 secretion-associated protein</fullName>
    </submittedName>
</protein>
<reference evidence="2 3" key="1">
    <citation type="submission" date="2020-04" db="EMBL/GenBank/DDBJ databases">
        <title>MicrobeNet Type strains.</title>
        <authorList>
            <person name="Nicholson A.C."/>
        </authorList>
    </citation>
    <scope>NUCLEOTIDE SEQUENCE [LARGE SCALE GENOMIC DNA]</scope>
    <source>
        <strain evidence="2 3">ATCC 700731</strain>
    </source>
</reference>
<organism evidence="2 3">
    <name type="scientific">Mycolicibacterium septicum DSM 44393</name>
    <dbReference type="NCBI Taxonomy" id="1341646"/>
    <lineage>
        <taxon>Bacteria</taxon>
        <taxon>Bacillati</taxon>
        <taxon>Actinomycetota</taxon>
        <taxon>Actinomycetes</taxon>
        <taxon>Mycobacteriales</taxon>
        <taxon>Mycobacteriaceae</taxon>
        <taxon>Mycolicibacterium</taxon>
    </lineage>
</organism>
<dbReference type="SUPFAM" id="SSF140453">
    <property type="entry name" value="EsxAB dimer-like"/>
    <property type="match status" value="1"/>
</dbReference>
<feature type="region of interest" description="Disordered" evidence="1">
    <location>
        <begin position="1"/>
        <end position="37"/>
    </location>
</feature>
<name>A0A7X6RZ07_9MYCO</name>
<gene>
    <name evidence="2" type="ORF">HGA11_25220</name>
</gene>
<evidence type="ECO:0000313" key="3">
    <source>
        <dbReference type="Proteomes" id="UP000518188"/>
    </source>
</evidence>
<evidence type="ECO:0000256" key="1">
    <source>
        <dbReference type="SAM" id="MobiDB-lite"/>
    </source>
</evidence>
<accession>A0A7X6RZ07</accession>